<dbReference type="SUPFAM" id="SSF51905">
    <property type="entry name" value="FAD/NAD(P)-binding domain"/>
    <property type="match status" value="1"/>
</dbReference>
<dbReference type="GO" id="GO:0016491">
    <property type="term" value="F:oxidoreductase activity"/>
    <property type="evidence" value="ECO:0007669"/>
    <property type="project" value="UniProtKB-KW"/>
</dbReference>
<dbReference type="PRINTS" id="PR00368">
    <property type="entry name" value="FADPNR"/>
</dbReference>
<dbReference type="InterPro" id="IPR023753">
    <property type="entry name" value="FAD/NAD-binding_dom"/>
</dbReference>
<evidence type="ECO:0000259" key="3">
    <source>
        <dbReference type="Pfam" id="PF07992"/>
    </source>
</evidence>
<protein>
    <submittedName>
        <fullName evidence="4">Thioredoxin reductase</fullName>
    </submittedName>
</protein>
<accession>A0A1I4S3H0</accession>
<dbReference type="Proteomes" id="UP000183287">
    <property type="component" value="Unassembled WGS sequence"/>
</dbReference>
<feature type="domain" description="FAD/NAD(P)-binding" evidence="3">
    <location>
        <begin position="2"/>
        <end position="281"/>
    </location>
</feature>
<keyword evidence="1" id="KW-0285">Flavoprotein</keyword>
<dbReference type="Pfam" id="PF07992">
    <property type="entry name" value="Pyr_redox_2"/>
    <property type="match status" value="1"/>
</dbReference>
<proteinExistence type="predicted"/>
<name>A0A1I4S3H0_9PROT</name>
<keyword evidence="2" id="KW-0560">Oxidoreductase</keyword>
<dbReference type="AlphaFoldDB" id="A0A1I4S3H0"/>
<dbReference type="InterPro" id="IPR036188">
    <property type="entry name" value="FAD/NAD-bd_sf"/>
</dbReference>
<dbReference type="EMBL" id="FOUB01000037">
    <property type="protein sequence ID" value="SFM58999.1"/>
    <property type="molecule type" value="Genomic_DNA"/>
</dbReference>
<dbReference type="PRINTS" id="PR00469">
    <property type="entry name" value="PNDRDTASEII"/>
</dbReference>
<evidence type="ECO:0000313" key="4">
    <source>
        <dbReference type="EMBL" id="SFM58999.1"/>
    </source>
</evidence>
<evidence type="ECO:0000256" key="2">
    <source>
        <dbReference type="ARBA" id="ARBA00023002"/>
    </source>
</evidence>
<dbReference type="OrthoDB" id="9816564at2"/>
<reference evidence="5" key="1">
    <citation type="submission" date="2016-10" db="EMBL/GenBank/DDBJ databases">
        <authorList>
            <person name="Varghese N."/>
            <person name="Submissions S."/>
        </authorList>
    </citation>
    <scope>NUCLEOTIDE SEQUENCE [LARGE SCALE GENOMIC DNA]</scope>
    <source>
        <strain evidence="5">Nm44</strain>
    </source>
</reference>
<organism evidence="4 5">
    <name type="scientific">Nitrosomonas communis</name>
    <dbReference type="NCBI Taxonomy" id="44574"/>
    <lineage>
        <taxon>Bacteria</taxon>
        <taxon>Pseudomonadati</taxon>
        <taxon>Pseudomonadota</taxon>
        <taxon>Betaproteobacteria</taxon>
        <taxon>Nitrosomonadales</taxon>
        <taxon>Nitrosomonadaceae</taxon>
        <taxon>Nitrosomonas</taxon>
    </lineage>
</organism>
<gene>
    <name evidence="4" type="ORF">SAMN05421863_103721</name>
</gene>
<evidence type="ECO:0000256" key="1">
    <source>
        <dbReference type="ARBA" id="ARBA00022630"/>
    </source>
</evidence>
<keyword evidence="5" id="KW-1185">Reference proteome</keyword>
<sequence length="298" mass="32836">MYDVIIVGGGPAGLSAALILGRCLRSVLVCDNGKPRNAFSRALHGYLTRDGIPPFEFIASARKEIQKYETVKFFDAEVSGAKRKEGCFEVTLSSGIIYHSKKLLLATGVVDAIPKIQGIEEHYGKSVHTCPYCDAWEVRGKQLAVFGKGERGFKLSLSLKTWSEDVTLLTDGPSGFLPEQREKLENNGIKLREEKIRQLKGEDGQLKYIEFQSGEVLPREALFFNTESYLRSGLLEELGCPYEHEEGVFSGKYEMTEVPGLYVAGNICRDIQLVIVAAAEGAQAAFGINTALTQENQS</sequence>
<dbReference type="Gene3D" id="3.50.50.60">
    <property type="entry name" value="FAD/NAD(P)-binding domain"/>
    <property type="match status" value="2"/>
</dbReference>
<dbReference type="RefSeq" id="WP_074905998.1">
    <property type="nucleotide sequence ID" value="NZ_FOUB01000037.1"/>
</dbReference>
<dbReference type="PANTHER" id="PTHR48105">
    <property type="entry name" value="THIOREDOXIN REDUCTASE 1-RELATED-RELATED"/>
    <property type="match status" value="1"/>
</dbReference>
<evidence type="ECO:0000313" key="5">
    <source>
        <dbReference type="Proteomes" id="UP000183287"/>
    </source>
</evidence>
<dbReference type="InterPro" id="IPR050097">
    <property type="entry name" value="Ferredoxin-NADP_redctase_2"/>
</dbReference>